<name>A0A0A6RMB5_9GAMM</name>
<keyword evidence="2" id="KW-1185">Reference proteome</keyword>
<comment type="caution">
    <text evidence="1">The sequence shown here is derived from an EMBL/GenBank/DDBJ whole genome shotgun (WGS) entry which is preliminary data.</text>
</comment>
<proteinExistence type="predicted"/>
<reference evidence="1 2" key="1">
    <citation type="journal article" date="2016" name="Front. Microbiol.">
        <title>Single-Cell (Meta-)Genomics of a Dimorphic Candidatus Thiomargarita nelsonii Reveals Genomic Plasticity.</title>
        <authorList>
            <person name="Flood B.E."/>
            <person name="Fliss P."/>
            <person name="Jones D.S."/>
            <person name="Dick G.J."/>
            <person name="Jain S."/>
            <person name="Kaster A.K."/>
            <person name="Winkel M."/>
            <person name="Mussmann M."/>
            <person name="Bailey J."/>
        </authorList>
    </citation>
    <scope>NUCLEOTIDE SEQUENCE [LARGE SCALE GENOMIC DNA]</scope>
    <source>
        <strain evidence="1">Hydrate Ridge</strain>
    </source>
</reference>
<evidence type="ECO:0000313" key="2">
    <source>
        <dbReference type="Proteomes" id="UP000030428"/>
    </source>
</evidence>
<dbReference type="EMBL" id="JSZA02000025">
    <property type="protein sequence ID" value="KHD04961.1"/>
    <property type="molecule type" value="Genomic_DNA"/>
</dbReference>
<accession>A0A0A6RMB5</accession>
<dbReference type="Proteomes" id="UP000030428">
    <property type="component" value="Unassembled WGS sequence"/>
</dbReference>
<dbReference type="AlphaFoldDB" id="A0A0A6RMB5"/>
<organism evidence="1 2">
    <name type="scientific">Candidatus Thiomargarita nelsonii</name>
    <dbReference type="NCBI Taxonomy" id="1003181"/>
    <lineage>
        <taxon>Bacteria</taxon>
        <taxon>Pseudomonadati</taxon>
        <taxon>Pseudomonadota</taxon>
        <taxon>Gammaproteobacteria</taxon>
        <taxon>Thiotrichales</taxon>
        <taxon>Thiotrichaceae</taxon>
        <taxon>Thiomargarita</taxon>
    </lineage>
</organism>
<evidence type="ECO:0000313" key="1">
    <source>
        <dbReference type="EMBL" id="KHD04961.1"/>
    </source>
</evidence>
<protein>
    <submittedName>
        <fullName evidence="1">Uncharacterized protein</fullName>
    </submittedName>
</protein>
<sequence>MIFLSLVKLDQFHKVYQVFGQIGHHQIHQILSNHDLTQKRSRQAELQNVALHKVVGVRLLDKIEESLKLLVLISVLYCWRVHALRANPKYQDELHKS</sequence>
<gene>
    <name evidence="1" type="ORF">PN36_08690</name>
</gene>